<proteinExistence type="predicted"/>
<dbReference type="AlphaFoldDB" id="A0A1A9GH64"/>
<dbReference type="CDD" id="cd00146">
    <property type="entry name" value="PKD"/>
    <property type="match status" value="1"/>
</dbReference>
<dbReference type="Proteomes" id="UP000077868">
    <property type="component" value="Chromosome"/>
</dbReference>
<keyword evidence="4" id="KW-1185">Reference proteome</keyword>
<gene>
    <name evidence="3" type="ORF">I601_1142</name>
</gene>
<sequence>MRLLPTDRSWRRTAATATAACTALVGLPVLAVFAAVSAPAAPATAPSSCAYDARLFDPAGDVNDLLIVPVDPALDPDGLDLREAWLSTNDTDDAITFHIKVSDLSVLSGGLRGASELFTWSFTLNGASYTVRAERPLLQPTLPIEAPGDYSLLDAAGATLKSGLAGSFDPALDVVTVTLAQADLTGSSPAQTAFKVGDVVSDFTIVSSRSLVVIDAEADHAVGTCSYRIGDKTPGPDPTTTVTATATATATATVTSDPTATATTTVTSQPTATATTTVTSQPTATATATATQTVTAPPGNRAPEIKKIAAKPLEGQGKARAKSPIRFRVKATDADGDRLSYRWDFGDGNKSRDKRAINHYDFRGQYRVVLLVSDGIETVRTRFVIKIGKPKKR</sequence>
<feature type="signal peptide" evidence="1">
    <location>
        <begin position="1"/>
        <end position="34"/>
    </location>
</feature>
<reference evidence="3 4" key="1">
    <citation type="submission" date="2016-03" db="EMBL/GenBank/DDBJ databases">
        <title>Complete genome sequence of a soil Actinobacterium, Nocardioides dokdonensis FR1436.</title>
        <authorList>
            <person name="Kwon S.-K."/>
            <person name="Kim K."/>
            <person name="Kim J.F."/>
        </authorList>
    </citation>
    <scope>NUCLEOTIDE SEQUENCE [LARGE SCALE GENOMIC DNA]</scope>
    <source>
        <strain evidence="3 4">FR1436</strain>
    </source>
</reference>
<name>A0A1A9GH64_9ACTN</name>
<feature type="domain" description="PKD" evidence="2">
    <location>
        <begin position="336"/>
        <end position="374"/>
    </location>
</feature>
<protein>
    <submittedName>
        <fullName evidence="3">PKD domain protein</fullName>
    </submittedName>
</protein>
<dbReference type="SUPFAM" id="SSF49299">
    <property type="entry name" value="PKD domain"/>
    <property type="match status" value="1"/>
</dbReference>
<dbReference type="PROSITE" id="PS50093">
    <property type="entry name" value="PKD"/>
    <property type="match status" value="1"/>
</dbReference>
<evidence type="ECO:0000313" key="4">
    <source>
        <dbReference type="Proteomes" id="UP000077868"/>
    </source>
</evidence>
<dbReference type="Pfam" id="PF18911">
    <property type="entry name" value="PKD_4"/>
    <property type="match status" value="1"/>
</dbReference>
<keyword evidence="1" id="KW-0732">Signal</keyword>
<dbReference type="InterPro" id="IPR000601">
    <property type="entry name" value="PKD_dom"/>
</dbReference>
<dbReference type="GO" id="GO:0005975">
    <property type="term" value="P:carbohydrate metabolic process"/>
    <property type="evidence" value="ECO:0007669"/>
    <property type="project" value="UniProtKB-ARBA"/>
</dbReference>
<dbReference type="EMBL" id="CP015079">
    <property type="protein sequence ID" value="ANH37584.1"/>
    <property type="molecule type" value="Genomic_DNA"/>
</dbReference>
<evidence type="ECO:0000313" key="3">
    <source>
        <dbReference type="EMBL" id="ANH37584.1"/>
    </source>
</evidence>
<dbReference type="KEGG" id="ndk:I601_1142"/>
<evidence type="ECO:0000259" key="2">
    <source>
        <dbReference type="PROSITE" id="PS50093"/>
    </source>
</evidence>
<dbReference type="OrthoDB" id="574459at2"/>
<dbReference type="STRING" id="1300347.I601_1142"/>
<dbReference type="RefSeq" id="WP_157519917.1">
    <property type="nucleotide sequence ID" value="NZ_CP015079.1"/>
</dbReference>
<dbReference type="PATRIC" id="fig|1300347.3.peg.1143"/>
<evidence type="ECO:0000256" key="1">
    <source>
        <dbReference type="SAM" id="SignalP"/>
    </source>
</evidence>
<dbReference type="InterPro" id="IPR035986">
    <property type="entry name" value="PKD_dom_sf"/>
</dbReference>
<feature type="chain" id="PRO_5008388240" evidence="1">
    <location>
        <begin position="35"/>
        <end position="393"/>
    </location>
</feature>
<dbReference type="Gene3D" id="2.60.40.10">
    <property type="entry name" value="Immunoglobulins"/>
    <property type="match status" value="1"/>
</dbReference>
<accession>A0A1A9GH64</accession>
<dbReference type="InterPro" id="IPR013783">
    <property type="entry name" value="Ig-like_fold"/>
</dbReference>
<organism evidence="3 4">
    <name type="scientific">Nocardioides dokdonensis FR1436</name>
    <dbReference type="NCBI Taxonomy" id="1300347"/>
    <lineage>
        <taxon>Bacteria</taxon>
        <taxon>Bacillati</taxon>
        <taxon>Actinomycetota</taxon>
        <taxon>Actinomycetes</taxon>
        <taxon>Propionibacteriales</taxon>
        <taxon>Nocardioidaceae</taxon>
        <taxon>Nocardioides</taxon>
    </lineage>
</organism>